<dbReference type="RefSeq" id="WP_068372659.1">
    <property type="nucleotide sequence ID" value="NZ_LSNE01000003.1"/>
</dbReference>
<dbReference type="Proteomes" id="UP000070299">
    <property type="component" value="Unassembled WGS sequence"/>
</dbReference>
<reference evidence="3" key="1">
    <citation type="submission" date="2016-02" db="EMBL/GenBank/DDBJ databases">
        <authorList>
            <person name="Schultz-Johansen M."/>
            <person name="Glaring M.A."/>
            <person name="Bech P.K."/>
            <person name="Stougaard P."/>
        </authorList>
    </citation>
    <scope>NUCLEOTIDE SEQUENCE [LARGE SCALE GENOMIC DNA]</scope>
    <source>
        <strain evidence="3">S66</strain>
    </source>
</reference>
<organism evidence="2 3">
    <name type="scientific">Paraglaciecola hydrolytica</name>
    <dbReference type="NCBI Taxonomy" id="1799789"/>
    <lineage>
        <taxon>Bacteria</taxon>
        <taxon>Pseudomonadati</taxon>
        <taxon>Pseudomonadota</taxon>
        <taxon>Gammaproteobacteria</taxon>
        <taxon>Alteromonadales</taxon>
        <taxon>Alteromonadaceae</taxon>
        <taxon>Paraglaciecola</taxon>
    </lineage>
</organism>
<name>A0A136A396_9ALTE</name>
<dbReference type="STRING" id="1799789.AX660_06575"/>
<keyword evidence="3" id="KW-1185">Reference proteome</keyword>
<dbReference type="InterPro" id="IPR050706">
    <property type="entry name" value="Cyclic-di-GMP_PDE-like"/>
</dbReference>
<evidence type="ECO:0000259" key="1">
    <source>
        <dbReference type="PROSITE" id="PS50883"/>
    </source>
</evidence>
<proteinExistence type="predicted"/>
<comment type="caution">
    <text evidence="2">The sequence shown here is derived from an EMBL/GenBank/DDBJ whole genome shotgun (WGS) entry which is preliminary data.</text>
</comment>
<dbReference type="InterPro" id="IPR001633">
    <property type="entry name" value="EAL_dom"/>
</dbReference>
<dbReference type="CDD" id="cd01948">
    <property type="entry name" value="EAL"/>
    <property type="match status" value="1"/>
</dbReference>
<dbReference type="Pfam" id="PF00563">
    <property type="entry name" value="EAL"/>
    <property type="match status" value="1"/>
</dbReference>
<dbReference type="AlphaFoldDB" id="A0A136A396"/>
<dbReference type="InterPro" id="IPR035919">
    <property type="entry name" value="EAL_sf"/>
</dbReference>
<protein>
    <submittedName>
        <fullName evidence="2">Diguanylate phosphodiesterase</fullName>
    </submittedName>
</protein>
<feature type="domain" description="EAL" evidence="1">
    <location>
        <begin position="1"/>
        <end position="237"/>
    </location>
</feature>
<sequence length="237" mass="27095">MQVSHVNQDFSLDNVVPFFQPIMDLSNNTVWRYECLARLVNFNQPAFVPSEFLFLVDRRHSVARLTETIFNRSANYFRNLNVAWSVNASLEDMQDPEIIQFLRAQLYNYPSPQRVSIEVTVNNALENLAVFTEFATFCKSLNIGITLDHFDLHNDDLAQTLALPVDAIKISGNVMQGIEQNGVLHQSLLHLFQQASTRNINLIAEHIEQNSVLEAMKTLGFRYAQGFYLSEPLAKLE</sequence>
<dbReference type="PANTHER" id="PTHR33121">
    <property type="entry name" value="CYCLIC DI-GMP PHOSPHODIESTERASE PDEF"/>
    <property type="match status" value="1"/>
</dbReference>
<evidence type="ECO:0000313" key="3">
    <source>
        <dbReference type="Proteomes" id="UP000070299"/>
    </source>
</evidence>
<dbReference type="EMBL" id="LSNE01000003">
    <property type="protein sequence ID" value="KXI29702.1"/>
    <property type="molecule type" value="Genomic_DNA"/>
</dbReference>
<gene>
    <name evidence="2" type="ORF">AX660_06575</name>
</gene>
<dbReference type="PROSITE" id="PS50883">
    <property type="entry name" value="EAL"/>
    <property type="match status" value="1"/>
</dbReference>
<evidence type="ECO:0000313" key="2">
    <source>
        <dbReference type="EMBL" id="KXI29702.1"/>
    </source>
</evidence>
<dbReference type="SUPFAM" id="SSF141868">
    <property type="entry name" value="EAL domain-like"/>
    <property type="match status" value="1"/>
</dbReference>
<dbReference type="OrthoDB" id="5894408at2"/>
<dbReference type="GO" id="GO:0071111">
    <property type="term" value="F:cyclic-guanylate-specific phosphodiesterase activity"/>
    <property type="evidence" value="ECO:0007669"/>
    <property type="project" value="InterPro"/>
</dbReference>
<accession>A0A136A396</accession>
<dbReference type="Gene3D" id="3.20.20.450">
    <property type="entry name" value="EAL domain"/>
    <property type="match status" value="1"/>
</dbReference>
<dbReference type="SMART" id="SM00052">
    <property type="entry name" value="EAL"/>
    <property type="match status" value="1"/>
</dbReference>
<dbReference type="PANTHER" id="PTHR33121:SF71">
    <property type="entry name" value="OXYGEN SENSOR PROTEIN DOSP"/>
    <property type="match status" value="1"/>
</dbReference>